<evidence type="ECO:0000313" key="8">
    <source>
        <dbReference type="Proteomes" id="UP001202328"/>
    </source>
</evidence>
<sequence>MNDLFRYYPTKGGYVVGKSARDEHPNMEKMPDYRPEEDLDFLPILDPKKTTTKAIQVESITSESQAFTIVDPNEVMSQLDDEDIFECMYNESNSAKETENVDDFPDEPDESDDEELLYEPEIDDDEEINLTCQIQATLESTEEFKEYIVETDNIDGDHKLTEGQEFVEKLFVGQQWLSKEHYKDYLKDLALDLNHSIVQMRNNKKQQEYKCKDETCPWRVSCSVLSDKQTFECKKGHFIHTCEAIHGLKHPLANARWVSKVMLESFKAHPSYKPRDFMTEAHPRALTFISDRKKELIEGVAVNFSDRNHYYRYCFRHLYNNFKKLHPGKNLEFMALTTTRSFSEVGHKIWMDRLNEAKASAPETENHSSKCEHITSNFCEAFNSWILDLRKMPVCKLVQKFHLLMMRIFYDRKQVGKKMPDDGVVPRVTDILKKHLYFCDEFTTQPLFDNIWQVFDTKKDISWVVNLEQHTCTCNSWQVCGLPCVHAICASLCGRPKSYKREVKPLKCGRPPGRPRCQRRRDRDEGGNSRKYMCGKCYVYDHNRSTCEGAAAQDQHQVIYWAYLPDPATRPPPPSTSTRGGGIKWSYSCTFN</sequence>
<reference evidence="7" key="1">
    <citation type="submission" date="2022-04" db="EMBL/GenBank/DDBJ databases">
        <title>A functionally conserved STORR gene fusion in Papaver species that diverged 16.8 million years ago.</title>
        <authorList>
            <person name="Catania T."/>
        </authorList>
    </citation>
    <scope>NUCLEOTIDE SEQUENCE</scope>
    <source>
        <strain evidence="7">S-188037</strain>
    </source>
</reference>
<dbReference type="Pfam" id="PF03108">
    <property type="entry name" value="DBD_Tnp_Mut"/>
    <property type="match status" value="1"/>
</dbReference>
<protein>
    <recommendedName>
        <fullName evidence="6">SWIM-type domain-containing protein</fullName>
    </recommendedName>
</protein>
<name>A0AAD4T1W1_9MAGN</name>
<keyword evidence="1" id="KW-0479">Metal-binding</keyword>
<keyword evidence="2 4" id="KW-0863">Zinc-finger</keyword>
<evidence type="ECO:0000313" key="7">
    <source>
        <dbReference type="EMBL" id="KAI3935659.1"/>
    </source>
</evidence>
<dbReference type="InterPro" id="IPR007527">
    <property type="entry name" value="Znf_SWIM"/>
</dbReference>
<feature type="domain" description="SWIM-type" evidence="6">
    <location>
        <begin position="463"/>
        <end position="495"/>
    </location>
</feature>
<dbReference type="InterPro" id="IPR006564">
    <property type="entry name" value="Znf_PMZ"/>
</dbReference>
<gene>
    <name evidence="7" type="ORF">MKW98_022667</name>
</gene>
<dbReference type="PANTHER" id="PTHR31973:SF187">
    <property type="entry name" value="MUTATOR TRANSPOSASE MUDRA PROTEIN"/>
    <property type="match status" value="1"/>
</dbReference>
<accession>A0AAD4T1W1</accession>
<dbReference type="SMART" id="SM00575">
    <property type="entry name" value="ZnF_PMZ"/>
    <property type="match status" value="1"/>
</dbReference>
<organism evidence="7 8">
    <name type="scientific">Papaver atlanticum</name>
    <dbReference type="NCBI Taxonomy" id="357466"/>
    <lineage>
        <taxon>Eukaryota</taxon>
        <taxon>Viridiplantae</taxon>
        <taxon>Streptophyta</taxon>
        <taxon>Embryophyta</taxon>
        <taxon>Tracheophyta</taxon>
        <taxon>Spermatophyta</taxon>
        <taxon>Magnoliopsida</taxon>
        <taxon>Ranunculales</taxon>
        <taxon>Papaveraceae</taxon>
        <taxon>Papaveroideae</taxon>
        <taxon>Papaver</taxon>
    </lineage>
</organism>
<dbReference type="AlphaFoldDB" id="A0AAD4T1W1"/>
<dbReference type="Proteomes" id="UP001202328">
    <property type="component" value="Unassembled WGS sequence"/>
</dbReference>
<dbReference type="PANTHER" id="PTHR31973">
    <property type="entry name" value="POLYPROTEIN, PUTATIVE-RELATED"/>
    <property type="match status" value="1"/>
</dbReference>
<evidence type="ECO:0000256" key="5">
    <source>
        <dbReference type="SAM" id="MobiDB-lite"/>
    </source>
</evidence>
<evidence type="ECO:0000259" key="6">
    <source>
        <dbReference type="PROSITE" id="PS50966"/>
    </source>
</evidence>
<feature type="compositionally biased region" description="Acidic residues" evidence="5">
    <location>
        <begin position="100"/>
        <end position="114"/>
    </location>
</feature>
<feature type="region of interest" description="Disordered" evidence="5">
    <location>
        <begin position="95"/>
        <end position="114"/>
    </location>
</feature>
<evidence type="ECO:0000256" key="3">
    <source>
        <dbReference type="ARBA" id="ARBA00022833"/>
    </source>
</evidence>
<evidence type="ECO:0000256" key="2">
    <source>
        <dbReference type="ARBA" id="ARBA00022771"/>
    </source>
</evidence>
<evidence type="ECO:0000256" key="1">
    <source>
        <dbReference type="ARBA" id="ARBA00022723"/>
    </source>
</evidence>
<keyword evidence="8" id="KW-1185">Reference proteome</keyword>
<comment type="caution">
    <text evidence="7">The sequence shown here is derived from an EMBL/GenBank/DDBJ whole genome shotgun (WGS) entry which is preliminary data.</text>
</comment>
<dbReference type="Pfam" id="PF04434">
    <property type="entry name" value="SWIM"/>
    <property type="match status" value="1"/>
</dbReference>
<proteinExistence type="predicted"/>
<keyword evidence="3" id="KW-0862">Zinc</keyword>
<evidence type="ECO:0000256" key="4">
    <source>
        <dbReference type="PROSITE-ProRule" id="PRU00325"/>
    </source>
</evidence>
<dbReference type="InterPro" id="IPR004332">
    <property type="entry name" value="Transposase_MuDR"/>
</dbReference>
<dbReference type="GO" id="GO:0008270">
    <property type="term" value="F:zinc ion binding"/>
    <property type="evidence" value="ECO:0007669"/>
    <property type="project" value="UniProtKB-KW"/>
</dbReference>
<dbReference type="PROSITE" id="PS50966">
    <property type="entry name" value="ZF_SWIM"/>
    <property type="match status" value="1"/>
</dbReference>
<dbReference type="EMBL" id="JAJJMB010006234">
    <property type="protein sequence ID" value="KAI3935659.1"/>
    <property type="molecule type" value="Genomic_DNA"/>
</dbReference>